<keyword evidence="1" id="KW-0812">Transmembrane</keyword>
<proteinExistence type="predicted"/>
<dbReference type="Proteomes" id="UP000319578">
    <property type="component" value="Unassembled WGS sequence"/>
</dbReference>
<keyword evidence="1" id="KW-1133">Transmembrane helix</keyword>
<evidence type="ECO:0008006" key="4">
    <source>
        <dbReference type="Google" id="ProtNLM"/>
    </source>
</evidence>
<evidence type="ECO:0000313" key="2">
    <source>
        <dbReference type="EMBL" id="GED68100.1"/>
    </source>
</evidence>
<accession>A0ABQ0TJP2</accession>
<protein>
    <recommendedName>
        <fullName evidence="4">Holin</fullName>
    </recommendedName>
</protein>
<comment type="caution">
    <text evidence="2">The sequence shown here is derived from an EMBL/GenBank/DDBJ whole genome shotgun (WGS) entry which is preliminary data.</text>
</comment>
<reference evidence="2 3" key="1">
    <citation type="submission" date="2019-06" db="EMBL/GenBank/DDBJ databases">
        <title>Whole genome shotgun sequence of Brevibacillus reuszeri NBRC 15719.</title>
        <authorList>
            <person name="Hosoyama A."/>
            <person name="Uohara A."/>
            <person name="Ohji S."/>
            <person name="Ichikawa N."/>
        </authorList>
    </citation>
    <scope>NUCLEOTIDE SEQUENCE [LARGE SCALE GENOMIC DNA]</scope>
    <source>
        <strain evidence="2 3">NBRC 15719</strain>
    </source>
</reference>
<keyword evidence="3" id="KW-1185">Reference proteome</keyword>
<organism evidence="2 3">
    <name type="scientific">Brevibacillus reuszeri</name>
    <dbReference type="NCBI Taxonomy" id="54915"/>
    <lineage>
        <taxon>Bacteria</taxon>
        <taxon>Bacillati</taxon>
        <taxon>Bacillota</taxon>
        <taxon>Bacilli</taxon>
        <taxon>Bacillales</taxon>
        <taxon>Paenibacillaceae</taxon>
        <taxon>Brevibacillus</taxon>
    </lineage>
</organism>
<dbReference type="EMBL" id="BJON01000006">
    <property type="protein sequence ID" value="GED68100.1"/>
    <property type="molecule type" value="Genomic_DNA"/>
</dbReference>
<sequence>MVDHLINNLSLLTCMAILVEAVTEIFKTALPDHIKDRSSYVLSILIGISLSFALDANPLALEGNGYYVSVIVAGILSSRGANYLNGVVKKLKTASQ</sequence>
<keyword evidence="1" id="KW-0472">Membrane</keyword>
<gene>
    <name evidence="2" type="ORF">BRE01_18020</name>
</gene>
<evidence type="ECO:0000256" key="1">
    <source>
        <dbReference type="SAM" id="Phobius"/>
    </source>
</evidence>
<feature type="transmembrane region" description="Helical" evidence="1">
    <location>
        <begin position="38"/>
        <end position="54"/>
    </location>
</feature>
<feature type="transmembrane region" description="Helical" evidence="1">
    <location>
        <begin position="66"/>
        <end position="84"/>
    </location>
</feature>
<dbReference type="RefSeq" id="WP_236699840.1">
    <property type="nucleotide sequence ID" value="NZ_BJON01000006.1"/>
</dbReference>
<feature type="transmembrane region" description="Helical" evidence="1">
    <location>
        <begin position="6"/>
        <end position="26"/>
    </location>
</feature>
<evidence type="ECO:0000313" key="3">
    <source>
        <dbReference type="Proteomes" id="UP000319578"/>
    </source>
</evidence>
<name>A0ABQ0TJP2_9BACL</name>